<dbReference type="PANTHER" id="PTHR24321:SF8">
    <property type="entry name" value="ESTRADIOL 17-BETA-DEHYDROGENASE 8-RELATED"/>
    <property type="match status" value="1"/>
</dbReference>
<name>A0ABS5A768_9PSEU</name>
<dbReference type="PRINTS" id="PR00080">
    <property type="entry name" value="SDRFAMILY"/>
</dbReference>
<evidence type="ECO:0000256" key="2">
    <source>
        <dbReference type="ARBA" id="ARBA00023002"/>
    </source>
</evidence>
<reference evidence="3 4" key="1">
    <citation type="submission" date="2021-03" db="EMBL/GenBank/DDBJ databases">
        <title>Sequencing the genomes of 1000 actinobacteria strains.</title>
        <authorList>
            <person name="Klenk H.-P."/>
        </authorList>
    </citation>
    <scope>NUCLEOTIDE SEQUENCE [LARGE SCALE GENOMIC DNA]</scope>
    <source>
        <strain evidence="3 4">DSM 44580</strain>
    </source>
</reference>
<keyword evidence="4" id="KW-1185">Reference proteome</keyword>
<dbReference type="PROSITE" id="PS00061">
    <property type="entry name" value="ADH_SHORT"/>
    <property type="match status" value="1"/>
</dbReference>
<proteinExistence type="inferred from homology"/>
<accession>A0ABS5A768</accession>
<dbReference type="InterPro" id="IPR036291">
    <property type="entry name" value="NAD(P)-bd_dom_sf"/>
</dbReference>
<dbReference type="CDD" id="cd05233">
    <property type="entry name" value="SDR_c"/>
    <property type="match status" value="1"/>
</dbReference>
<keyword evidence="2" id="KW-0560">Oxidoreductase</keyword>
<gene>
    <name evidence="3" type="ORF">JOF53_001310</name>
</gene>
<dbReference type="Pfam" id="PF13561">
    <property type="entry name" value="adh_short_C2"/>
    <property type="match status" value="1"/>
</dbReference>
<evidence type="ECO:0000313" key="4">
    <source>
        <dbReference type="Proteomes" id="UP001519363"/>
    </source>
</evidence>
<comment type="caution">
    <text evidence="3">The sequence shown here is derived from an EMBL/GenBank/DDBJ whole genome shotgun (WGS) entry which is preliminary data.</text>
</comment>
<dbReference type="RefSeq" id="WP_086788589.1">
    <property type="nucleotide sequence ID" value="NZ_JAGIOO010000001.1"/>
</dbReference>
<dbReference type="InterPro" id="IPR002347">
    <property type="entry name" value="SDR_fam"/>
</dbReference>
<protein>
    <submittedName>
        <fullName evidence="3">NAD(P)-dependent dehydrogenase (Short-subunit alcohol dehydrogenase family)</fullName>
    </submittedName>
</protein>
<dbReference type="Gene3D" id="3.40.50.720">
    <property type="entry name" value="NAD(P)-binding Rossmann-like Domain"/>
    <property type="match status" value="1"/>
</dbReference>
<evidence type="ECO:0000256" key="1">
    <source>
        <dbReference type="ARBA" id="ARBA00006484"/>
    </source>
</evidence>
<dbReference type="EMBL" id="JAGIOO010000001">
    <property type="protein sequence ID" value="MBP2472438.1"/>
    <property type="molecule type" value="Genomic_DNA"/>
</dbReference>
<dbReference type="InterPro" id="IPR020904">
    <property type="entry name" value="Sc_DH/Rdtase_CS"/>
</dbReference>
<sequence length="239" mass="24480">MSGRSRCAVVTGAAAGIGAATARRLVEDGYQVIGVDLAERESAEGIHPVTGDVTSEATWAAVRALAVDLAGGVDALVCNAYAVTVAPLHELDRAQWTRQLEVNLTGAYLGTHTCLPSLRERGGAVVLVSSVHADFGIPGHPAYAATKGGLVSLARQLAVEYAPEVRVNAVLPGPVLTAAWDRVAEPDRARSAAATPAGRLGDPAEVAEVIRFLLSPAASFVTGAQLPVDGGWSAAKDSA</sequence>
<evidence type="ECO:0000313" key="3">
    <source>
        <dbReference type="EMBL" id="MBP2472438.1"/>
    </source>
</evidence>
<dbReference type="SUPFAM" id="SSF51735">
    <property type="entry name" value="NAD(P)-binding Rossmann-fold domains"/>
    <property type="match status" value="1"/>
</dbReference>
<dbReference type="PRINTS" id="PR00081">
    <property type="entry name" value="GDHRDH"/>
</dbReference>
<dbReference type="PANTHER" id="PTHR24321">
    <property type="entry name" value="DEHYDROGENASES, SHORT CHAIN"/>
    <property type="match status" value="1"/>
</dbReference>
<comment type="similarity">
    <text evidence="1">Belongs to the short-chain dehydrogenases/reductases (SDR) family.</text>
</comment>
<organism evidence="3 4">
    <name type="scientific">Crossiella equi</name>
    <dbReference type="NCBI Taxonomy" id="130796"/>
    <lineage>
        <taxon>Bacteria</taxon>
        <taxon>Bacillati</taxon>
        <taxon>Actinomycetota</taxon>
        <taxon>Actinomycetes</taxon>
        <taxon>Pseudonocardiales</taxon>
        <taxon>Pseudonocardiaceae</taxon>
        <taxon>Crossiella</taxon>
    </lineage>
</organism>
<dbReference type="Proteomes" id="UP001519363">
    <property type="component" value="Unassembled WGS sequence"/>
</dbReference>